<name>A0A5C5Z0Y1_9BACT</name>
<evidence type="ECO:0000313" key="2">
    <source>
        <dbReference type="EMBL" id="TWT80343.1"/>
    </source>
</evidence>
<comment type="caution">
    <text evidence="2">The sequence shown here is derived from an EMBL/GenBank/DDBJ whole genome shotgun (WGS) entry which is preliminary data.</text>
</comment>
<organism evidence="2 3">
    <name type="scientific">Novipirellula herctigrandis</name>
    <dbReference type="NCBI Taxonomy" id="2527986"/>
    <lineage>
        <taxon>Bacteria</taxon>
        <taxon>Pseudomonadati</taxon>
        <taxon>Planctomycetota</taxon>
        <taxon>Planctomycetia</taxon>
        <taxon>Pirellulales</taxon>
        <taxon>Pirellulaceae</taxon>
        <taxon>Novipirellula</taxon>
    </lineage>
</organism>
<sequence length="578" mass="64636">MFILTIIVGVFALIALAMPDLVLLSFLLIVPGIVLMMAPTVFVYLAAATAIRSILPYGTGVTATSFALFAAGVLGYLVAWPFQMMGEREYRALIQEDVVSATPLKLLGHVRLERRDISHWKRDQEKECDHLCAALLLTPGVKSVTLAKGKDLQQVTNWQLVPRGSVSDTGLAPTKPEDIFHQYPAKVNRDLNGVSFHEFNQARREQLAAEWNLRLATRETLLASDTAPVPDMTIAITHLREKSQPSVQRVEVLDKAGVMLFRRSLIKHAVVQAPFYITFQANLSNSHFAIGRKLFSTGKRYERFNPVTELIQHLSGIRHTPSGEAPQQVKQLLQAALDNLEGSPPELALAVPWLSGIDNRALSDEDAVLVHRVVGDLRIQNVGEALRHVYPKKTPLEFRSILVQRIIAPETNATDRGHFAYLLSKMPAGTFADMTEQEWQIINDPTLRKDALPFVERLADLGKSGVEPLLMILQHAVTTMTHWYMRRPTIDVVCRGFTRLGADGKEALPTIQSLFEQKRSPITNSANDAFAWRVAMARMGLAIDELPYPPSWKEQSIAKMREKVSRRLADFDSDEFSK</sequence>
<keyword evidence="1" id="KW-1133">Transmembrane helix</keyword>
<feature type="transmembrane region" description="Helical" evidence="1">
    <location>
        <begin position="27"/>
        <end position="47"/>
    </location>
</feature>
<keyword evidence="1" id="KW-0812">Transmembrane</keyword>
<protein>
    <submittedName>
        <fullName evidence="2">Uncharacterized protein</fullName>
    </submittedName>
</protein>
<accession>A0A5C5Z0Y1</accession>
<gene>
    <name evidence="2" type="ORF">CA13_17560</name>
</gene>
<dbReference type="OrthoDB" id="251341at2"/>
<dbReference type="AlphaFoldDB" id="A0A5C5Z0Y1"/>
<keyword evidence="1" id="KW-0472">Membrane</keyword>
<reference evidence="2 3" key="1">
    <citation type="submission" date="2019-02" db="EMBL/GenBank/DDBJ databases">
        <title>Deep-cultivation of Planctomycetes and their phenomic and genomic characterization uncovers novel biology.</title>
        <authorList>
            <person name="Wiegand S."/>
            <person name="Jogler M."/>
            <person name="Boedeker C."/>
            <person name="Pinto D."/>
            <person name="Vollmers J."/>
            <person name="Rivas-Marin E."/>
            <person name="Kohn T."/>
            <person name="Peeters S.H."/>
            <person name="Heuer A."/>
            <person name="Rast P."/>
            <person name="Oberbeckmann S."/>
            <person name="Bunk B."/>
            <person name="Jeske O."/>
            <person name="Meyerdierks A."/>
            <person name="Storesund J.E."/>
            <person name="Kallscheuer N."/>
            <person name="Luecker S."/>
            <person name="Lage O.M."/>
            <person name="Pohl T."/>
            <person name="Merkel B.J."/>
            <person name="Hornburger P."/>
            <person name="Mueller R.-W."/>
            <person name="Bruemmer F."/>
            <person name="Labrenz M."/>
            <person name="Spormann A.M."/>
            <person name="Op Den Camp H."/>
            <person name="Overmann J."/>
            <person name="Amann R."/>
            <person name="Jetten M.S.M."/>
            <person name="Mascher T."/>
            <person name="Medema M.H."/>
            <person name="Devos D.P."/>
            <person name="Kaster A.-K."/>
            <person name="Ovreas L."/>
            <person name="Rohde M."/>
            <person name="Galperin M.Y."/>
            <person name="Jogler C."/>
        </authorList>
    </citation>
    <scope>NUCLEOTIDE SEQUENCE [LARGE SCALE GENOMIC DNA]</scope>
    <source>
        <strain evidence="2 3">CA13</strain>
    </source>
</reference>
<proteinExistence type="predicted"/>
<feature type="transmembrane region" description="Helical" evidence="1">
    <location>
        <begin position="54"/>
        <end position="82"/>
    </location>
</feature>
<dbReference type="Proteomes" id="UP000315010">
    <property type="component" value="Unassembled WGS sequence"/>
</dbReference>
<dbReference type="RefSeq" id="WP_146395384.1">
    <property type="nucleotide sequence ID" value="NZ_SJPJ01000001.1"/>
</dbReference>
<dbReference type="EMBL" id="SJPJ01000001">
    <property type="protein sequence ID" value="TWT80343.1"/>
    <property type="molecule type" value="Genomic_DNA"/>
</dbReference>
<evidence type="ECO:0000256" key="1">
    <source>
        <dbReference type="SAM" id="Phobius"/>
    </source>
</evidence>
<keyword evidence="3" id="KW-1185">Reference proteome</keyword>
<evidence type="ECO:0000313" key="3">
    <source>
        <dbReference type="Proteomes" id="UP000315010"/>
    </source>
</evidence>